<accession>A0A9P3HJ11</accession>
<feature type="compositionally biased region" description="Polar residues" evidence="1">
    <location>
        <begin position="80"/>
        <end position="90"/>
    </location>
</feature>
<evidence type="ECO:0000256" key="1">
    <source>
        <dbReference type="SAM" id="MobiDB-lite"/>
    </source>
</evidence>
<organism evidence="3 4">
    <name type="scientific">Entomortierella parvispora</name>
    <dbReference type="NCBI Taxonomy" id="205924"/>
    <lineage>
        <taxon>Eukaryota</taxon>
        <taxon>Fungi</taxon>
        <taxon>Fungi incertae sedis</taxon>
        <taxon>Mucoromycota</taxon>
        <taxon>Mortierellomycotina</taxon>
        <taxon>Mortierellomycetes</taxon>
        <taxon>Mortierellales</taxon>
        <taxon>Mortierellaceae</taxon>
        <taxon>Entomortierella</taxon>
    </lineage>
</organism>
<keyword evidence="4" id="KW-1185">Reference proteome</keyword>
<feature type="compositionally biased region" description="Low complexity" evidence="1">
    <location>
        <begin position="30"/>
        <end position="73"/>
    </location>
</feature>
<name>A0A9P3HJ11_9FUNG</name>
<keyword evidence="2" id="KW-1133">Transmembrane helix</keyword>
<proteinExistence type="predicted"/>
<protein>
    <submittedName>
        <fullName evidence="3">Uncharacterized protein</fullName>
    </submittedName>
</protein>
<keyword evidence="2" id="KW-0472">Membrane</keyword>
<sequence>MTFPTNSLPDSTSKGPKQSDSKSISTTEVSPSASSTAMPTSTDVTVSTSTTTRVESITTSTSVGSDGTTTVMTEYPSLTRPHSPQSTSGADSRLPRPKASGQTFESALGYFVDNIYPGPVWVTMAMAFTIPGVFLLVV</sequence>
<feature type="transmembrane region" description="Helical" evidence="2">
    <location>
        <begin position="118"/>
        <end position="137"/>
    </location>
</feature>
<dbReference type="AlphaFoldDB" id="A0A9P3HJ11"/>
<dbReference type="Proteomes" id="UP000827284">
    <property type="component" value="Unassembled WGS sequence"/>
</dbReference>
<keyword evidence="2" id="KW-0812">Transmembrane</keyword>
<reference evidence="3" key="2">
    <citation type="journal article" date="2022" name="Microbiol. Resour. Announc.">
        <title>Whole-Genome Sequence of Entomortierella parvispora E1425, a Mucoromycotan Fungus Associated with Burkholderiaceae-Related Endosymbiotic Bacteria.</title>
        <authorList>
            <person name="Herlambang A."/>
            <person name="Guo Y."/>
            <person name="Takashima Y."/>
            <person name="Narisawa K."/>
            <person name="Ohta H."/>
            <person name="Nishizawa T."/>
        </authorList>
    </citation>
    <scope>NUCLEOTIDE SEQUENCE</scope>
    <source>
        <strain evidence="3">E1425</strain>
    </source>
</reference>
<reference evidence="3" key="1">
    <citation type="submission" date="2021-11" db="EMBL/GenBank/DDBJ databases">
        <authorList>
            <person name="Herlambang A."/>
            <person name="Guo Y."/>
            <person name="Takashima Y."/>
            <person name="Nishizawa T."/>
        </authorList>
    </citation>
    <scope>NUCLEOTIDE SEQUENCE</scope>
    <source>
        <strain evidence="3">E1425</strain>
    </source>
</reference>
<evidence type="ECO:0000256" key="2">
    <source>
        <dbReference type="SAM" id="Phobius"/>
    </source>
</evidence>
<gene>
    <name evidence="3" type="ORF">EMPS_10003</name>
</gene>
<feature type="compositionally biased region" description="Polar residues" evidence="1">
    <location>
        <begin position="1"/>
        <end position="29"/>
    </location>
</feature>
<evidence type="ECO:0000313" key="3">
    <source>
        <dbReference type="EMBL" id="GJJ77644.1"/>
    </source>
</evidence>
<comment type="caution">
    <text evidence="3">The sequence shown here is derived from an EMBL/GenBank/DDBJ whole genome shotgun (WGS) entry which is preliminary data.</text>
</comment>
<feature type="region of interest" description="Disordered" evidence="1">
    <location>
        <begin position="1"/>
        <end position="100"/>
    </location>
</feature>
<dbReference type="EMBL" id="BQFW01000014">
    <property type="protein sequence ID" value="GJJ77644.1"/>
    <property type="molecule type" value="Genomic_DNA"/>
</dbReference>
<evidence type="ECO:0000313" key="4">
    <source>
        <dbReference type="Proteomes" id="UP000827284"/>
    </source>
</evidence>